<accession>A0ACC3Z152</accession>
<reference evidence="1 2" key="1">
    <citation type="journal article" date="2020" name="Phytopathology">
        <title>Genome Sequence Resources of Colletotrichum truncatum, C. plurivorum, C. musicola, and C. sojae: Four Species Pathogenic to Soybean (Glycine max).</title>
        <authorList>
            <person name="Rogerio F."/>
            <person name="Boufleur T.R."/>
            <person name="Ciampi-Guillardi M."/>
            <person name="Sukno S.A."/>
            <person name="Thon M.R."/>
            <person name="Massola Junior N.S."/>
            <person name="Baroncelli R."/>
        </authorList>
    </citation>
    <scope>NUCLEOTIDE SEQUENCE [LARGE SCALE GENOMIC DNA]</scope>
    <source>
        <strain evidence="1 2">CMES1059</strain>
    </source>
</reference>
<dbReference type="EMBL" id="VUJX02000004">
    <property type="protein sequence ID" value="KAL0937799.1"/>
    <property type="molecule type" value="Genomic_DNA"/>
</dbReference>
<evidence type="ECO:0000313" key="1">
    <source>
        <dbReference type="EMBL" id="KAL0937799.1"/>
    </source>
</evidence>
<dbReference type="Proteomes" id="UP000805649">
    <property type="component" value="Unassembled WGS sequence"/>
</dbReference>
<protein>
    <submittedName>
        <fullName evidence="1">Uncharacterized protein</fullName>
    </submittedName>
</protein>
<keyword evidence="2" id="KW-1185">Reference proteome</keyword>
<evidence type="ECO:0000313" key="2">
    <source>
        <dbReference type="Proteomes" id="UP000805649"/>
    </source>
</evidence>
<sequence length="406" mass="46657">MNLIYSRSCLAIIASAGSGPEYGLPGVGKTARQLPQTFRCGSHVLRHWLYRPWVRKQIRFSTWNSRAWTFQEAALSPRRLYFTDYFALFEAGDHRDRGLESCIEGSTDCRSSLFMPAWRFDMNELWYVSTYVHRCLSVEADVFCAFQGFQTHLNDVSSDTYLMYGLEVDTKECDLSRALWWCIPHPIERLQERRKAPSWTWLGWRISSKWPHAAWWVVNSFYLGASVRYVGSAKLSLVYDDDYVFPWGTMTREQMVKLTSDRDDGSIKSLIANGWTFSVQDLLSPPPEDDSINPFKEDNPDARDKLARPSLVEKLERAFAFYGLHADQISDPRKALCLVLGSVHLAQGKPSDIVSENPGLLILVVASTDQGETWQRVEALYVEGKTELVDCQWAAFGWVKRKLRIY</sequence>
<proteinExistence type="predicted"/>
<name>A0ACC3Z152_COLTU</name>
<organism evidence="1 2">
    <name type="scientific">Colletotrichum truncatum</name>
    <name type="common">Anthracnose fungus</name>
    <name type="synonym">Colletotrichum capsici</name>
    <dbReference type="NCBI Taxonomy" id="5467"/>
    <lineage>
        <taxon>Eukaryota</taxon>
        <taxon>Fungi</taxon>
        <taxon>Dikarya</taxon>
        <taxon>Ascomycota</taxon>
        <taxon>Pezizomycotina</taxon>
        <taxon>Sordariomycetes</taxon>
        <taxon>Hypocreomycetidae</taxon>
        <taxon>Glomerellales</taxon>
        <taxon>Glomerellaceae</taxon>
        <taxon>Colletotrichum</taxon>
        <taxon>Colletotrichum truncatum species complex</taxon>
    </lineage>
</organism>
<gene>
    <name evidence="1" type="ORF">CTRU02_207531</name>
</gene>
<comment type="caution">
    <text evidence="1">The sequence shown here is derived from an EMBL/GenBank/DDBJ whole genome shotgun (WGS) entry which is preliminary data.</text>
</comment>